<dbReference type="RefSeq" id="WP_206720945.1">
    <property type="nucleotide sequence ID" value="NZ_CP071090.1"/>
</dbReference>
<dbReference type="Pfam" id="PF13432">
    <property type="entry name" value="TPR_16"/>
    <property type="match status" value="2"/>
</dbReference>
<dbReference type="Pfam" id="PF06262">
    <property type="entry name" value="Zincin_1"/>
    <property type="match status" value="1"/>
</dbReference>
<protein>
    <submittedName>
        <fullName evidence="6">Metallopeptidase family protein</fullName>
    </submittedName>
</protein>
<evidence type="ECO:0000256" key="1">
    <source>
        <dbReference type="ARBA" id="ARBA00022737"/>
    </source>
</evidence>
<feature type="region of interest" description="Disordered" evidence="4">
    <location>
        <begin position="23"/>
        <end position="55"/>
    </location>
</feature>
<evidence type="ECO:0000256" key="2">
    <source>
        <dbReference type="ARBA" id="ARBA00022803"/>
    </source>
</evidence>
<feature type="compositionally biased region" description="Low complexity" evidence="4">
    <location>
        <begin position="28"/>
        <end position="47"/>
    </location>
</feature>
<dbReference type="Gene3D" id="3.30.2010.20">
    <property type="match status" value="1"/>
</dbReference>
<dbReference type="PROSITE" id="PS50005">
    <property type="entry name" value="TPR"/>
    <property type="match status" value="2"/>
</dbReference>
<dbReference type="InterPro" id="IPR011990">
    <property type="entry name" value="TPR-like_helical_dom_sf"/>
</dbReference>
<feature type="signal peptide" evidence="5">
    <location>
        <begin position="1"/>
        <end position="20"/>
    </location>
</feature>
<dbReference type="CDD" id="cd12952">
    <property type="entry name" value="MMP_ACEL2062"/>
    <property type="match status" value="1"/>
</dbReference>
<dbReference type="PANTHER" id="PTHR44858:SF1">
    <property type="entry name" value="UDP-N-ACETYLGLUCOSAMINE--PEPTIDE N-ACETYLGLUCOSAMINYLTRANSFERASE SPINDLY-RELATED"/>
    <property type="match status" value="1"/>
</dbReference>
<feature type="repeat" description="TPR" evidence="3">
    <location>
        <begin position="250"/>
        <end position="283"/>
    </location>
</feature>
<dbReference type="InterPro" id="IPR038555">
    <property type="entry name" value="Zincin_1_sf"/>
</dbReference>
<evidence type="ECO:0000313" key="7">
    <source>
        <dbReference type="Proteomes" id="UP000662747"/>
    </source>
</evidence>
<dbReference type="PANTHER" id="PTHR44858">
    <property type="entry name" value="TETRATRICOPEPTIDE REPEAT PROTEIN 6"/>
    <property type="match status" value="1"/>
</dbReference>
<dbReference type="SUPFAM" id="SSF55486">
    <property type="entry name" value="Metalloproteases ('zincins'), catalytic domain"/>
    <property type="match status" value="1"/>
</dbReference>
<feature type="repeat" description="TPR" evidence="3">
    <location>
        <begin position="105"/>
        <end position="138"/>
    </location>
</feature>
<dbReference type="InterPro" id="IPR019734">
    <property type="entry name" value="TPR_rpt"/>
</dbReference>
<evidence type="ECO:0000313" key="6">
    <source>
        <dbReference type="EMBL" id="QSQ19359.1"/>
    </source>
</evidence>
<gene>
    <name evidence="6" type="ORF">JY651_28965</name>
</gene>
<dbReference type="InterPro" id="IPR010428">
    <property type="entry name" value="Zincin_1"/>
</dbReference>
<evidence type="ECO:0000256" key="3">
    <source>
        <dbReference type="PROSITE-ProRule" id="PRU00339"/>
    </source>
</evidence>
<dbReference type="SMART" id="SM00028">
    <property type="entry name" value="TPR"/>
    <property type="match status" value="3"/>
</dbReference>
<dbReference type="Gene3D" id="1.25.40.10">
    <property type="entry name" value="Tetratricopeptide repeat domain"/>
    <property type="match status" value="2"/>
</dbReference>
<organism evidence="6 7">
    <name type="scientific">Pyxidicoccus parkwayensis</name>
    <dbReference type="NCBI Taxonomy" id="2813578"/>
    <lineage>
        <taxon>Bacteria</taxon>
        <taxon>Pseudomonadati</taxon>
        <taxon>Myxococcota</taxon>
        <taxon>Myxococcia</taxon>
        <taxon>Myxococcales</taxon>
        <taxon>Cystobacterineae</taxon>
        <taxon>Myxococcaceae</taxon>
        <taxon>Pyxidicoccus</taxon>
    </lineage>
</organism>
<evidence type="ECO:0000256" key="5">
    <source>
        <dbReference type="SAM" id="SignalP"/>
    </source>
</evidence>
<keyword evidence="2 3" id="KW-0802">TPR repeat</keyword>
<accession>A0ABX7NLX0</accession>
<keyword evidence="5" id="KW-0732">Signal</keyword>
<reference evidence="6 7" key="1">
    <citation type="submission" date="2021-02" db="EMBL/GenBank/DDBJ databases">
        <title>De Novo genome assembly of isolated myxobacteria.</title>
        <authorList>
            <person name="Stevens D.C."/>
        </authorList>
    </citation>
    <scope>NUCLEOTIDE SEQUENCE [LARGE SCALE GENOMIC DNA]</scope>
    <source>
        <strain evidence="7">SCPEA02</strain>
    </source>
</reference>
<keyword evidence="1" id="KW-0677">Repeat</keyword>
<dbReference type="SUPFAM" id="SSF48452">
    <property type="entry name" value="TPR-like"/>
    <property type="match status" value="1"/>
</dbReference>
<keyword evidence="7" id="KW-1185">Reference proteome</keyword>
<dbReference type="EMBL" id="CP071090">
    <property type="protein sequence ID" value="QSQ19359.1"/>
    <property type="molecule type" value="Genomic_DNA"/>
</dbReference>
<dbReference type="PROSITE" id="PS51257">
    <property type="entry name" value="PROKAR_LIPOPROTEIN"/>
    <property type="match status" value="1"/>
</dbReference>
<sequence>MSRRGLLALCLLLSACKRNAPAPAVPDAGAQATSTAGASATQPSASGDAPSMIPGDATHRVQPLAVCRADGAAPLDAARRYFDDGRFEEALSCAAQAAALEPDLAAAHAERGVALAALGREAEAQLAYARALAIDPGDPDALLGSAHLYAVQLPSTRERDELGALYAERGLSQPNTPPELVPHLALVAAMAFNDLGQSEEALARAAIVLAREPGNKEALYERALALFELCRFAEARTAFSALVDDEERAAHAHQHLGLLMEREGKWKLAQTHFDKARKLAPEDFPAPPLPSEEEFRADVARAVAALPADMRGDLAGVPVSAEELPADADLLANQPPLSPTILGLFRGPPLNEPCDGTETPCRSVVLYRRNLARAVRTPDELREQIRVTLLHEIGHLRGEDDEELAARGLE</sequence>
<proteinExistence type="predicted"/>
<evidence type="ECO:0000256" key="4">
    <source>
        <dbReference type="SAM" id="MobiDB-lite"/>
    </source>
</evidence>
<name>A0ABX7NLX0_9BACT</name>
<dbReference type="Proteomes" id="UP000662747">
    <property type="component" value="Chromosome"/>
</dbReference>
<dbReference type="InterPro" id="IPR050498">
    <property type="entry name" value="Ycf3"/>
</dbReference>
<feature type="chain" id="PRO_5045894712" evidence="5">
    <location>
        <begin position="21"/>
        <end position="410"/>
    </location>
</feature>